<dbReference type="HOGENOM" id="CLU_084466_1_0_11"/>
<accession>A0A087VTC8</accession>
<protein>
    <recommendedName>
        <fullName evidence="3">DUF4391 domain-containing protein</fullName>
    </recommendedName>
</protein>
<dbReference type="EMBL" id="CP006018">
    <property type="protein sequence ID" value="AIC91594.1"/>
    <property type="molecule type" value="Genomic_DNA"/>
</dbReference>
<evidence type="ECO:0000313" key="1">
    <source>
        <dbReference type="EMBL" id="AIC91594.1"/>
    </source>
</evidence>
<evidence type="ECO:0000313" key="2">
    <source>
        <dbReference type="Proteomes" id="UP000028569"/>
    </source>
</evidence>
<dbReference type="InterPro" id="IPR025503">
    <property type="entry name" value="DUF4391"/>
</dbReference>
<gene>
    <name evidence="1" type="ORF">BINDI_0309</name>
</gene>
<reference evidence="1 2" key="1">
    <citation type="journal article" date="2014" name="Appl. Environ. Microbiol.">
        <title>Genomic encyclopedia of type strains of the genus Bifidobacterium.</title>
        <authorList>
            <person name="Milani C."/>
            <person name="Lugli G.A."/>
            <person name="Duranti S."/>
            <person name="Turroni F."/>
            <person name="Bottacini F."/>
            <person name="Mangifesta M."/>
            <person name="Sanchez B."/>
            <person name="Viappiani A."/>
            <person name="Mancabelli L."/>
            <person name="Taminiau B."/>
            <person name="Delcenserie V."/>
            <person name="Barrangou R."/>
            <person name="Margolles A."/>
            <person name="van Sinderen D."/>
            <person name="Ventura M."/>
        </authorList>
    </citation>
    <scope>NUCLEOTIDE SEQUENCE [LARGE SCALE GENOMIC DNA]</scope>
    <source>
        <strain evidence="1 2">LMG 11587</strain>
    </source>
</reference>
<keyword evidence="2" id="KW-1185">Reference proteome</keyword>
<dbReference type="OrthoDB" id="3237262at2"/>
<dbReference type="RefSeq" id="WP_033491602.1">
    <property type="nucleotide sequence ID" value="NZ_CP006018.1"/>
</dbReference>
<dbReference type="Proteomes" id="UP000028569">
    <property type="component" value="Chromosome"/>
</dbReference>
<dbReference type="AlphaFoldDB" id="A0A087VTC8"/>
<proteinExistence type="predicted"/>
<dbReference type="Pfam" id="PF14335">
    <property type="entry name" value="DUF4391"/>
    <property type="match status" value="1"/>
</dbReference>
<sequence length="234" mass="25366">MMTIANHEGVSAASLGLPATSAIPEAKSHLPAQAFITKPPASSRLRQHFTTKVDSITMLSLLRPATTGLADGIRCHEVLVMAIGLKSEDVPVDVLDRIASLRSSGIIFVCIHPSEGKTACTMALRRALPTRPGHQQEYATHLGRTQTIDEARLKVSGSTMDDLWDSLCAQVILGTTDGGDLDQRIAKRERITALLNEESKLAGDHGRAKSTQDRNAIYAKLHKVRAELEELQSE</sequence>
<evidence type="ECO:0008006" key="3">
    <source>
        <dbReference type="Google" id="ProtNLM"/>
    </source>
</evidence>
<dbReference type="KEGG" id="bii:BINDI_0309"/>
<name>A0A087VTC8_9BIFI</name>
<organism evidence="1 2">
    <name type="scientific">Bifidobacterium [indicum] DSM 20214 = LMG 11587</name>
    <dbReference type="NCBI Taxonomy" id="1341694"/>
    <lineage>
        <taxon>Bacteria</taxon>
        <taxon>Bacillati</taxon>
        <taxon>Actinomycetota</taxon>
        <taxon>Actinomycetes</taxon>
        <taxon>Bifidobacteriales</taxon>
        <taxon>Bifidobacteriaceae</taxon>
        <taxon>Bifidobacterium</taxon>
    </lineage>
</organism>